<feature type="region of interest" description="Disordered" evidence="5">
    <location>
        <begin position="220"/>
        <end position="253"/>
    </location>
</feature>
<dbReference type="VEuPathDB" id="VectorBase:ISCI015530"/>
<feature type="compositionally biased region" description="Low complexity" evidence="5">
    <location>
        <begin position="144"/>
        <end position="157"/>
    </location>
</feature>
<evidence type="ECO:0000313" key="9">
    <source>
        <dbReference type="EnsemblMetazoa" id="ISCW015530-PA"/>
    </source>
</evidence>
<dbReference type="GO" id="GO:0010571">
    <property type="term" value="P:positive regulation of nuclear cell cycle DNA replication"/>
    <property type="evidence" value="ECO:0000318"/>
    <property type="project" value="GO_Central"/>
</dbReference>
<dbReference type="VEuPathDB" id="VectorBase:ISCP_018834"/>
<gene>
    <name evidence="9" type="primary">8044076</name>
    <name evidence="8" type="ORF">IscW_ISCW015530</name>
</gene>
<evidence type="ECO:0008006" key="11">
    <source>
        <dbReference type="Google" id="ProtNLM"/>
    </source>
</evidence>
<name>B7QNV9_IXOSC</name>
<feature type="region of interest" description="Disordered" evidence="5">
    <location>
        <begin position="144"/>
        <end position="168"/>
    </location>
</feature>
<evidence type="ECO:0000256" key="5">
    <source>
        <dbReference type="SAM" id="MobiDB-lite"/>
    </source>
</evidence>
<evidence type="ECO:0000259" key="6">
    <source>
        <dbReference type="PROSITE" id="PS50172"/>
    </source>
</evidence>
<dbReference type="InterPro" id="IPR051590">
    <property type="entry name" value="Replication_Regulatory_Kinase"/>
</dbReference>
<dbReference type="GO" id="GO:0003676">
    <property type="term" value="F:nucleic acid binding"/>
    <property type="evidence" value="ECO:0007669"/>
    <property type="project" value="InterPro"/>
</dbReference>
<keyword evidence="1" id="KW-0479">Metal-binding</keyword>
<evidence type="ECO:0000256" key="1">
    <source>
        <dbReference type="ARBA" id="ARBA00022723"/>
    </source>
</evidence>
<feature type="region of interest" description="Disordered" evidence="5">
    <location>
        <begin position="416"/>
        <end position="477"/>
    </location>
</feature>
<dbReference type="PROSITE" id="PS50172">
    <property type="entry name" value="BRCT"/>
    <property type="match status" value="1"/>
</dbReference>
<dbReference type="EMBL" id="DS980314">
    <property type="protein sequence ID" value="EEC20531.1"/>
    <property type="molecule type" value="Genomic_DNA"/>
</dbReference>
<dbReference type="HOGENOM" id="CLU_366939_0_0_1"/>
<dbReference type="KEGG" id="isc:8044076"/>
<keyword evidence="2 4" id="KW-0863">Zinc-finger</keyword>
<evidence type="ECO:0000256" key="3">
    <source>
        <dbReference type="ARBA" id="ARBA00022833"/>
    </source>
</evidence>
<evidence type="ECO:0000313" key="10">
    <source>
        <dbReference type="Proteomes" id="UP000001555"/>
    </source>
</evidence>
<dbReference type="FunFam" id="6.10.250.3410:FF:000001">
    <property type="entry name" value="Protein DBF4 homolog A"/>
    <property type="match status" value="1"/>
</dbReference>
<proteinExistence type="predicted"/>
<dbReference type="GO" id="GO:1901987">
    <property type="term" value="P:regulation of cell cycle phase transition"/>
    <property type="evidence" value="ECO:0000318"/>
    <property type="project" value="GO_Central"/>
</dbReference>
<feature type="compositionally biased region" description="Polar residues" evidence="5">
    <location>
        <begin position="582"/>
        <end position="616"/>
    </location>
</feature>
<dbReference type="EMBL" id="ABJB010138033">
    <property type="status" value="NOT_ANNOTATED_CDS"/>
    <property type="molecule type" value="Genomic_DNA"/>
</dbReference>
<feature type="domain" description="BRCT" evidence="6">
    <location>
        <begin position="29"/>
        <end position="83"/>
    </location>
</feature>
<evidence type="ECO:0000313" key="8">
    <source>
        <dbReference type="EMBL" id="EEC20531.1"/>
    </source>
</evidence>
<feature type="compositionally biased region" description="Pro residues" evidence="5">
    <location>
        <begin position="422"/>
        <end position="432"/>
    </location>
</feature>
<dbReference type="EnsemblMetazoa" id="ISCW015530-RA">
    <property type="protein sequence ID" value="ISCW015530-PA"/>
    <property type="gene ID" value="ISCW015530"/>
</dbReference>
<dbReference type="PROSITE" id="PS51265">
    <property type="entry name" value="ZF_DBF4"/>
    <property type="match status" value="1"/>
</dbReference>
<dbReference type="PaxDb" id="6945-B7QNV9"/>
<dbReference type="GO" id="GO:0031431">
    <property type="term" value="C:Dbf4-dependent protein kinase complex"/>
    <property type="evidence" value="ECO:0000318"/>
    <property type="project" value="GO_Central"/>
</dbReference>
<dbReference type="VEuPathDB" id="VectorBase:ISCW015530"/>
<dbReference type="Proteomes" id="UP000001555">
    <property type="component" value="Unassembled WGS sequence"/>
</dbReference>
<dbReference type="GO" id="GO:0043539">
    <property type="term" value="F:protein serine/threonine kinase activator activity"/>
    <property type="evidence" value="ECO:0000318"/>
    <property type="project" value="GO_Central"/>
</dbReference>
<feature type="compositionally biased region" description="Low complexity" evidence="5">
    <location>
        <begin position="568"/>
        <end position="581"/>
    </location>
</feature>
<dbReference type="InterPro" id="IPR038545">
    <property type="entry name" value="Znf_DBF_sf"/>
</dbReference>
<organism>
    <name type="scientific">Ixodes scapularis</name>
    <name type="common">Black-legged tick</name>
    <name type="synonym">Deer tick</name>
    <dbReference type="NCBI Taxonomy" id="6945"/>
    <lineage>
        <taxon>Eukaryota</taxon>
        <taxon>Metazoa</taxon>
        <taxon>Ecdysozoa</taxon>
        <taxon>Arthropoda</taxon>
        <taxon>Chelicerata</taxon>
        <taxon>Arachnida</taxon>
        <taxon>Acari</taxon>
        <taxon>Parasitiformes</taxon>
        <taxon>Ixodida</taxon>
        <taxon>Ixodoidea</taxon>
        <taxon>Ixodidae</taxon>
        <taxon>Ixodinae</taxon>
        <taxon>Ixodes</taxon>
    </lineage>
</organism>
<dbReference type="GO" id="GO:0008270">
    <property type="term" value="F:zinc ion binding"/>
    <property type="evidence" value="ECO:0007669"/>
    <property type="project" value="UniProtKB-KW"/>
</dbReference>
<keyword evidence="3" id="KW-0862">Zinc</keyword>
<dbReference type="AlphaFoldDB" id="B7QNV9"/>
<feature type="compositionally biased region" description="Low complexity" evidence="5">
    <location>
        <begin position="237"/>
        <end position="253"/>
    </location>
</feature>
<dbReference type="InterPro" id="IPR001357">
    <property type="entry name" value="BRCT_dom"/>
</dbReference>
<dbReference type="PANTHER" id="PTHR15375:SF26">
    <property type="entry name" value="PROTEIN CHIFFON"/>
    <property type="match status" value="1"/>
</dbReference>
<evidence type="ECO:0000256" key="4">
    <source>
        <dbReference type="PROSITE-ProRule" id="PRU00600"/>
    </source>
</evidence>
<dbReference type="SMART" id="SM00586">
    <property type="entry name" value="ZnF_DBF"/>
    <property type="match status" value="1"/>
</dbReference>
<dbReference type="STRING" id="6945.B7QNV9"/>
<evidence type="ECO:0000256" key="2">
    <source>
        <dbReference type="ARBA" id="ARBA00022771"/>
    </source>
</evidence>
<dbReference type="PANTHER" id="PTHR15375">
    <property type="entry name" value="ACTIVATOR OF S-PHASE KINASE-RELATED"/>
    <property type="match status" value="1"/>
</dbReference>
<feature type="region of interest" description="Disordered" evidence="5">
    <location>
        <begin position="567"/>
        <end position="641"/>
    </location>
</feature>
<evidence type="ECO:0000259" key="7">
    <source>
        <dbReference type="PROSITE" id="PS51265"/>
    </source>
</evidence>
<reference evidence="9" key="2">
    <citation type="submission" date="2020-05" db="UniProtKB">
        <authorList>
            <consortium name="EnsemblMetazoa"/>
        </authorList>
    </citation>
    <scope>IDENTIFICATION</scope>
    <source>
        <strain evidence="9">wikel</strain>
    </source>
</reference>
<accession>B7QNV9</accession>
<feature type="region of interest" description="Disordered" evidence="5">
    <location>
        <begin position="520"/>
        <end position="541"/>
    </location>
</feature>
<feature type="domain" description="DBF4-type" evidence="7">
    <location>
        <begin position="256"/>
        <end position="307"/>
    </location>
</feature>
<sequence>MTFKVGDYGWVWDGIQWTPWRSVNPDQRDAQRPLLGFTLFIWIKRVKLDEAELQRNIQVLGGRVARLLDDAVTFVVTDQDPTKPSSLSEPLALSRGQLILSRAQKSTEATEDCEFIDRVRQARIKLWSVSQFLRWVEVHLNIQPPSVSESPPTTTSSSRKRKASRLPRPLVKLEDVQQEYKPVYKVFKSDPAVYVNPLYPSSPFDDPAIQERFVQLKRSTRAASCDSEDSDDGSTGAVAKDAPPAAVAPTRTPAAPVNKHQYCECCNAYFYNLQQHIGPDGTHHREFALREDNYECVKELIDCFPSLDDFVANGAAEHAVDRALLNDMHPSAYHLAMLNASAAATYRAAPPFPPRPPFDPGQVMVKQEPQDDPSPAVVHPGLLPVVGEQGGAAGPLDFSRTSQLSDICGQSFPREYVHHHVPPPALPHPPFLPEKAEEPPQQQQHPCWIGASKMDSSAMMPPHNHHHQHQPPVSASSHLPLENLSFLDQPHQDAMFTSELPQPDFSFGLQNLLHSICDEAEEDSQRRSGGSRSIDSNKENVERAACGSAEAASVALSQQQQFQSWPYSDTTSAATETAASSRCQPSVENSSSSPLELTAHNNPSEPPSASTKQTVAANRRRHSRDDEDATSNGTSENNPNRWTVERTRRGVGLKLKFTPARKQGSSLMSPPPPTPTRAPRGRAAAAAAAAAASAAASGGSSTFDVYDWNDEEDSECSDFVKMQWRVLHTEDTKVILCRTKQFALPRKQGKHVGGGKQLVY</sequence>
<feature type="region of interest" description="Disordered" evidence="5">
    <location>
        <begin position="658"/>
        <end position="679"/>
    </location>
</feature>
<dbReference type="InParanoid" id="B7QNV9"/>
<feature type="compositionally biased region" description="Polar residues" evidence="5">
    <location>
        <begin position="630"/>
        <end position="641"/>
    </location>
</feature>
<dbReference type="OrthoDB" id="6497560at2759"/>
<dbReference type="Gene3D" id="6.10.250.3410">
    <property type="entry name" value="DBF zinc finger"/>
    <property type="match status" value="1"/>
</dbReference>
<protein>
    <recommendedName>
        <fullName evidence="11">DBF4-type domain-containing protein</fullName>
    </recommendedName>
</protein>
<dbReference type="Pfam" id="PF07535">
    <property type="entry name" value="zf-DBF"/>
    <property type="match status" value="1"/>
</dbReference>
<dbReference type="InterPro" id="IPR006572">
    <property type="entry name" value="Znf_DBF"/>
</dbReference>
<reference evidence="8 10" key="1">
    <citation type="submission" date="2008-03" db="EMBL/GenBank/DDBJ databases">
        <title>Annotation of Ixodes scapularis.</title>
        <authorList>
            <consortium name="Ixodes scapularis Genome Project Consortium"/>
            <person name="Caler E."/>
            <person name="Hannick L.I."/>
            <person name="Bidwell S."/>
            <person name="Joardar V."/>
            <person name="Thiagarajan M."/>
            <person name="Amedeo P."/>
            <person name="Galinsky K.J."/>
            <person name="Schobel S."/>
            <person name="Inman J."/>
            <person name="Hostetler J."/>
            <person name="Miller J."/>
            <person name="Hammond M."/>
            <person name="Megy K."/>
            <person name="Lawson D."/>
            <person name="Kodira C."/>
            <person name="Sutton G."/>
            <person name="Meyer J."/>
            <person name="Hill C.A."/>
            <person name="Birren B."/>
            <person name="Nene V."/>
            <person name="Collins F."/>
            <person name="Alarcon-Chaidez F."/>
            <person name="Wikel S."/>
            <person name="Strausberg R."/>
        </authorList>
    </citation>
    <scope>NUCLEOTIDE SEQUENCE [LARGE SCALE GENOMIC DNA]</scope>
    <source>
        <strain evidence="10">Wikel</strain>
        <strain evidence="8">Wikel colony</strain>
    </source>
</reference>
<keyword evidence="10" id="KW-1185">Reference proteome</keyword>